<proteinExistence type="predicted"/>
<dbReference type="Gene3D" id="1.10.260.40">
    <property type="entry name" value="lambda repressor-like DNA-binding domains"/>
    <property type="match status" value="1"/>
</dbReference>
<dbReference type="RefSeq" id="WP_329078624.1">
    <property type="nucleotide sequence ID" value="NZ_CP109393.1"/>
</dbReference>
<dbReference type="EMBL" id="CP109495">
    <property type="protein sequence ID" value="WUX54932.1"/>
    <property type="molecule type" value="Genomic_DNA"/>
</dbReference>
<dbReference type="InterPro" id="IPR010982">
    <property type="entry name" value="Lambda_DNA-bd_dom_sf"/>
</dbReference>
<feature type="domain" description="HTH cro/C1-type" evidence="1">
    <location>
        <begin position="21"/>
        <end position="77"/>
    </location>
</feature>
<keyword evidence="3" id="KW-1185">Reference proteome</keyword>
<evidence type="ECO:0000259" key="1">
    <source>
        <dbReference type="PROSITE" id="PS50943"/>
    </source>
</evidence>
<sequence>MVNRRKLNPDSSPMAAFGARIRRFREDRGWSQDVLAEHLSYSSQHISAVETCRKPPTLPFARELDRAFGNADTVDSFEREWRDIRHGSLLEGFPEYVGHEGRAAEIRLFEIGIIPGLLQTPAYASALAGGDVHRGTITPEQAAERVSVLAERQAKLVRLRPPTVLVVMDESCVRRPVGGPEVMGEQLEHLVAFAALPNTMLQVAPYDIGERRPFNLPMNLLTQPDRTVLAYAESQIRGHLDRESTFVLAALSAYHQLQAESLSQAASVAMINEVRKGIL</sequence>
<reference evidence="2" key="1">
    <citation type="submission" date="2022-10" db="EMBL/GenBank/DDBJ databases">
        <title>The complete genomes of actinobacterial strains from the NBC collection.</title>
        <authorList>
            <person name="Joergensen T.S."/>
            <person name="Alvarez Arevalo M."/>
            <person name="Sterndorff E.B."/>
            <person name="Faurdal D."/>
            <person name="Vuksanovic O."/>
            <person name="Mourched A.-S."/>
            <person name="Charusanti P."/>
            <person name="Shaw S."/>
            <person name="Blin K."/>
            <person name="Weber T."/>
        </authorList>
    </citation>
    <scope>NUCLEOTIDE SEQUENCE</scope>
    <source>
        <strain evidence="2">NBC_01432</strain>
    </source>
</reference>
<evidence type="ECO:0000313" key="3">
    <source>
        <dbReference type="Proteomes" id="UP001432209"/>
    </source>
</evidence>
<dbReference type="Pfam" id="PF13560">
    <property type="entry name" value="HTH_31"/>
    <property type="match status" value="1"/>
</dbReference>
<protein>
    <submittedName>
        <fullName evidence="2">Helix-turn-helix domain-containing protein</fullName>
    </submittedName>
</protein>
<dbReference type="SMART" id="SM00530">
    <property type="entry name" value="HTH_XRE"/>
    <property type="match status" value="1"/>
</dbReference>
<evidence type="ECO:0000313" key="2">
    <source>
        <dbReference type="EMBL" id="WUX54932.1"/>
    </source>
</evidence>
<dbReference type="InterPro" id="IPR001387">
    <property type="entry name" value="Cro/C1-type_HTH"/>
</dbReference>
<dbReference type="SUPFAM" id="SSF47413">
    <property type="entry name" value="lambda repressor-like DNA-binding domains"/>
    <property type="match status" value="1"/>
</dbReference>
<dbReference type="Proteomes" id="UP001432209">
    <property type="component" value="Chromosome"/>
</dbReference>
<dbReference type="InterPro" id="IPR043917">
    <property type="entry name" value="DUF5753"/>
</dbReference>
<dbReference type="CDD" id="cd00093">
    <property type="entry name" value="HTH_XRE"/>
    <property type="match status" value="1"/>
</dbReference>
<dbReference type="Pfam" id="PF19054">
    <property type="entry name" value="DUF5753"/>
    <property type="match status" value="1"/>
</dbReference>
<gene>
    <name evidence="2" type="ORF">OG442_27215</name>
</gene>
<accession>A0ABZ2ADU4</accession>
<dbReference type="PROSITE" id="PS50943">
    <property type="entry name" value="HTH_CROC1"/>
    <property type="match status" value="1"/>
</dbReference>
<organism evidence="2 3">
    <name type="scientific">Streptomyces niveus</name>
    <name type="common">Streptomyces spheroides</name>
    <dbReference type="NCBI Taxonomy" id="193462"/>
    <lineage>
        <taxon>Bacteria</taxon>
        <taxon>Bacillati</taxon>
        <taxon>Actinomycetota</taxon>
        <taxon>Actinomycetes</taxon>
        <taxon>Kitasatosporales</taxon>
        <taxon>Streptomycetaceae</taxon>
        <taxon>Streptomyces</taxon>
    </lineage>
</organism>
<name>A0ABZ2ADU4_STRNV</name>